<evidence type="ECO:0000313" key="4">
    <source>
        <dbReference type="EMBL" id="GLL08418.1"/>
    </source>
</evidence>
<sequence length="345" mass="36605">METLLAERLLCAPGRHIRYTVICLRPAVGPLADRLRAAGLAVVDLSGGPRALLYARLARTVRALRPDVVNLHSPIPAVALRLTIGLRRPRPVLLSTVHSTRYRRPTMLLDRLTRRLDDHTVAVSPQVARSATVHGARAVSTRVHGVDLAAQRAFAAGAAAVRAEHGITASDFLVVHVANFRAQKNHRHLIRAAARVTAANPAVRFLLAGSGPLQPAVAADLALHRLGDRVRILGPVPRAGRLIAAADLLVLASHYEGLPVVVMEALAAGVPVVSTAVGGIPDLVRDGHNGLLVPPGSPAALAAAILAAAEPRTHRRLREGAARSAGDVDIARTAEWFEELYARHA</sequence>
<dbReference type="InterPro" id="IPR028098">
    <property type="entry name" value="Glyco_trans_4-like_N"/>
</dbReference>
<reference evidence="4" key="1">
    <citation type="journal article" date="2014" name="Int. J. Syst. Evol. Microbiol.">
        <title>Complete genome sequence of Corynebacterium casei LMG S-19264T (=DSM 44701T), isolated from a smear-ripened cheese.</title>
        <authorList>
            <consortium name="US DOE Joint Genome Institute (JGI-PGF)"/>
            <person name="Walter F."/>
            <person name="Albersmeier A."/>
            <person name="Kalinowski J."/>
            <person name="Ruckert C."/>
        </authorList>
    </citation>
    <scope>NUCLEOTIDE SEQUENCE</scope>
    <source>
        <strain evidence="4">VKM Ac-1321</strain>
    </source>
</reference>
<dbReference type="PANTHER" id="PTHR45947:SF3">
    <property type="entry name" value="SULFOQUINOVOSYL TRANSFERASE SQD2"/>
    <property type="match status" value="1"/>
</dbReference>
<dbReference type="Gene3D" id="3.40.50.2000">
    <property type="entry name" value="Glycogen Phosphorylase B"/>
    <property type="match status" value="2"/>
</dbReference>
<dbReference type="SUPFAM" id="SSF53756">
    <property type="entry name" value="UDP-Glycosyltransferase/glycogen phosphorylase"/>
    <property type="match status" value="1"/>
</dbReference>
<accession>A0A9W6KW55</accession>
<keyword evidence="2" id="KW-0808">Transferase</keyword>
<dbReference type="Pfam" id="PF13439">
    <property type="entry name" value="Glyco_transf_4"/>
    <property type="match status" value="1"/>
</dbReference>
<dbReference type="RefSeq" id="WP_261964803.1">
    <property type="nucleotide sequence ID" value="NZ_BAAAXA010000001.1"/>
</dbReference>
<dbReference type="Pfam" id="PF13692">
    <property type="entry name" value="Glyco_trans_1_4"/>
    <property type="match status" value="1"/>
</dbReference>
<dbReference type="AlphaFoldDB" id="A0A9W6KW55"/>
<dbReference type="PANTHER" id="PTHR45947">
    <property type="entry name" value="SULFOQUINOVOSYL TRANSFERASE SQD2"/>
    <property type="match status" value="1"/>
</dbReference>
<protein>
    <recommendedName>
        <fullName evidence="3">Glycosyltransferase subfamily 4-like N-terminal domain-containing protein</fullName>
    </recommendedName>
</protein>
<evidence type="ECO:0000259" key="3">
    <source>
        <dbReference type="Pfam" id="PF13439"/>
    </source>
</evidence>
<evidence type="ECO:0000313" key="5">
    <source>
        <dbReference type="Proteomes" id="UP001143480"/>
    </source>
</evidence>
<dbReference type="GO" id="GO:1901137">
    <property type="term" value="P:carbohydrate derivative biosynthetic process"/>
    <property type="evidence" value="ECO:0007669"/>
    <property type="project" value="UniProtKB-ARBA"/>
</dbReference>
<evidence type="ECO:0000256" key="1">
    <source>
        <dbReference type="ARBA" id="ARBA00022676"/>
    </source>
</evidence>
<proteinExistence type="predicted"/>
<dbReference type="Proteomes" id="UP001143480">
    <property type="component" value="Unassembled WGS sequence"/>
</dbReference>
<dbReference type="GO" id="GO:0016758">
    <property type="term" value="F:hexosyltransferase activity"/>
    <property type="evidence" value="ECO:0007669"/>
    <property type="project" value="TreeGrafter"/>
</dbReference>
<feature type="domain" description="Glycosyltransferase subfamily 4-like N-terminal" evidence="3">
    <location>
        <begin position="15"/>
        <end position="148"/>
    </location>
</feature>
<reference evidence="4" key="2">
    <citation type="submission" date="2023-01" db="EMBL/GenBank/DDBJ databases">
        <authorList>
            <person name="Sun Q."/>
            <person name="Evtushenko L."/>
        </authorList>
    </citation>
    <scope>NUCLEOTIDE SEQUENCE</scope>
    <source>
        <strain evidence="4">VKM Ac-1321</strain>
    </source>
</reference>
<gene>
    <name evidence="4" type="ORF">GCM10017581_101790</name>
</gene>
<comment type="caution">
    <text evidence="4">The sequence shown here is derived from an EMBL/GenBank/DDBJ whole genome shotgun (WGS) entry which is preliminary data.</text>
</comment>
<organism evidence="4 5">
    <name type="scientific">Dactylosporangium matsuzakiense</name>
    <dbReference type="NCBI Taxonomy" id="53360"/>
    <lineage>
        <taxon>Bacteria</taxon>
        <taxon>Bacillati</taxon>
        <taxon>Actinomycetota</taxon>
        <taxon>Actinomycetes</taxon>
        <taxon>Micromonosporales</taxon>
        <taxon>Micromonosporaceae</taxon>
        <taxon>Dactylosporangium</taxon>
    </lineage>
</organism>
<dbReference type="InterPro" id="IPR050194">
    <property type="entry name" value="Glycosyltransferase_grp1"/>
</dbReference>
<evidence type="ECO:0000256" key="2">
    <source>
        <dbReference type="ARBA" id="ARBA00022679"/>
    </source>
</evidence>
<keyword evidence="1" id="KW-0328">Glycosyltransferase</keyword>
<name>A0A9W6KW55_9ACTN</name>
<keyword evidence="5" id="KW-1185">Reference proteome</keyword>
<dbReference type="EMBL" id="BSFP01000145">
    <property type="protein sequence ID" value="GLL08418.1"/>
    <property type="molecule type" value="Genomic_DNA"/>
</dbReference>